<dbReference type="InterPro" id="IPR036043">
    <property type="entry name" value="Phosphoglycerate_kinase_sf"/>
</dbReference>
<keyword evidence="8 10" id="KW-0067">ATP-binding</keyword>
<evidence type="ECO:0000256" key="1">
    <source>
        <dbReference type="ARBA" id="ARBA00000642"/>
    </source>
</evidence>
<dbReference type="PRINTS" id="PR00477">
    <property type="entry name" value="PHGLYCKINASE"/>
</dbReference>
<dbReference type="EMBL" id="HG937516">
    <property type="protein sequence ID" value="CDN40331.1"/>
    <property type="molecule type" value="Genomic_DNA"/>
</dbReference>
<dbReference type="InterPro" id="IPR015911">
    <property type="entry name" value="Phosphoglycerate_kinase_CS"/>
</dbReference>
<protein>
    <recommendedName>
        <fullName evidence="4 10">Phosphoglycerate kinase</fullName>
        <ecNumber evidence="3 10">2.7.2.3</ecNumber>
    </recommendedName>
</protein>
<keyword evidence="5 10" id="KW-0808">Transferase</keyword>
<dbReference type="InterPro" id="IPR015824">
    <property type="entry name" value="Phosphoglycerate_kinase_N"/>
</dbReference>
<evidence type="ECO:0000256" key="13">
    <source>
        <dbReference type="RuleBase" id="RU000532"/>
    </source>
</evidence>
<dbReference type="PANTHER" id="PTHR11406:SF23">
    <property type="entry name" value="PHOSPHOGLYCERATE KINASE 1, CHLOROPLASTIC-RELATED"/>
    <property type="match status" value="1"/>
</dbReference>
<feature type="binding site" evidence="11">
    <location>
        <position position="166"/>
    </location>
    <ligand>
        <name>(2R)-3-phosphoglycerate</name>
        <dbReference type="ChEBI" id="CHEBI:58272"/>
    </ligand>
</feature>
<dbReference type="PIRSF" id="PIRSF000724">
    <property type="entry name" value="Pgk"/>
    <property type="match status" value="1"/>
</dbReference>
<dbReference type="PANTHER" id="PTHR11406">
    <property type="entry name" value="PHOSPHOGLYCERATE KINASE"/>
    <property type="match status" value="1"/>
</dbReference>
<dbReference type="SUPFAM" id="SSF53748">
    <property type="entry name" value="Phosphoglycerate kinase"/>
    <property type="match status" value="1"/>
</dbReference>
<dbReference type="FunFam" id="3.40.50.1260:FF:000001">
    <property type="entry name" value="Phosphoglycerate kinase"/>
    <property type="match status" value="1"/>
</dbReference>
<comment type="subcellular location">
    <subcellularLocation>
        <location evidence="10">Cytoplasm</location>
    </subcellularLocation>
</comment>
<evidence type="ECO:0000256" key="2">
    <source>
        <dbReference type="ARBA" id="ARBA00004838"/>
    </source>
</evidence>
<keyword evidence="10" id="KW-0963">Cytoplasm</keyword>
<evidence type="ECO:0000313" key="14">
    <source>
        <dbReference type="EMBL" id="CDN40331.1"/>
    </source>
</evidence>
<dbReference type="Gene3D" id="3.40.50.1260">
    <property type="entry name" value="Phosphoglycerate kinase, N-terminal domain"/>
    <property type="match status" value="2"/>
</dbReference>
<feature type="binding site" evidence="10">
    <location>
        <position position="166"/>
    </location>
    <ligand>
        <name>substrate</name>
    </ligand>
</feature>
<accession>A0A292IHC5</accession>
<comment type="caution">
    <text evidence="10">Lacks conserved residue(s) required for the propagation of feature annotation.</text>
</comment>
<name>A0A292IHC5_9MOLU</name>
<organism evidence="14 15">
    <name type="scientific">Mycoplasma amphoriforme A39</name>
    <dbReference type="NCBI Taxonomy" id="572419"/>
    <lineage>
        <taxon>Bacteria</taxon>
        <taxon>Bacillati</taxon>
        <taxon>Mycoplasmatota</taxon>
        <taxon>Mollicutes</taxon>
        <taxon>Mycoplasmataceae</taxon>
        <taxon>Mycoplasma</taxon>
    </lineage>
</organism>
<dbReference type="EC" id="2.7.2.3" evidence="3 10"/>
<dbReference type="GO" id="GO:0005524">
    <property type="term" value="F:ATP binding"/>
    <property type="evidence" value="ECO:0007669"/>
    <property type="project" value="UniProtKB-KW"/>
</dbReference>
<dbReference type="InterPro" id="IPR001576">
    <property type="entry name" value="Phosphoglycerate_kinase"/>
</dbReference>
<comment type="catalytic activity">
    <reaction evidence="1 10 13">
        <text>(2R)-3-phosphoglycerate + ATP = (2R)-3-phospho-glyceroyl phosphate + ADP</text>
        <dbReference type="Rhea" id="RHEA:14801"/>
        <dbReference type="ChEBI" id="CHEBI:30616"/>
        <dbReference type="ChEBI" id="CHEBI:57604"/>
        <dbReference type="ChEBI" id="CHEBI:58272"/>
        <dbReference type="ChEBI" id="CHEBI:456216"/>
        <dbReference type="EC" id="2.7.2.3"/>
    </reaction>
</comment>
<gene>
    <name evidence="10" type="primary">pgk</name>
    <name evidence="14" type="ORF">MAMA39_02080</name>
</gene>
<feature type="binding site" evidence="10">
    <location>
        <position position="124"/>
    </location>
    <ligand>
        <name>substrate</name>
    </ligand>
</feature>
<dbReference type="GO" id="GO:0006096">
    <property type="term" value="P:glycolytic process"/>
    <property type="evidence" value="ECO:0007669"/>
    <property type="project" value="UniProtKB-UniRule"/>
</dbReference>
<dbReference type="GO" id="GO:0043531">
    <property type="term" value="F:ADP binding"/>
    <property type="evidence" value="ECO:0007669"/>
    <property type="project" value="TreeGrafter"/>
</dbReference>
<evidence type="ECO:0000256" key="10">
    <source>
        <dbReference type="HAMAP-Rule" id="MF_00145"/>
    </source>
</evidence>
<feature type="binding site" evidence="11">
    <location>
        <position position="38"/>
    </location>
    <ligand>
        <name>(2R)-3-phosphoglycerate</name>
        <dbReference type="ChEBI" id="CHEBI:58272"/>
    </ligand>
</feature>
<proteinExistence type="inferred from homology"/>
<comment type="subunit">
    <text evidence="10">Monomer.</text>
</comment>
<feature type="binding site" evidence="10 12">
    <location>
        <position position="217"/>
    </location>
    <ligand>
        <name>ATP</name>
        <dbReference type="ChEBI" id="CHEBI:30616"/>
    </ligand>
</feature>
<evidence type="ECO:0000256" key="7">
    <source>
        <dbReference type="ARBA" id="ARBA00022777"/>
    </source>
</evidence>
<feature type="binding site" evidence="10">
    <location>
        <begin position="369"/>
        <end position="372"/>
    </location>
    <ligand>
        <name>ATP</name>
        <dbReference type="ChEBI" id="CHEBI:30616"/>
    </ligand>
</feature>
<keyword evidence="15" id="KW-1185">Reference proteome</keyword>
<evidence type="ECO:0000256" key="12">
    <source>
        <dbReference type="PIRSR" id="PIRSR000724-2"/>
    </source>
</evidence>
<feature type="binding site" evidence="10 11">
    <location>
        <begin position="61"/>
        <end position="64"/>
    </location>
    <ligand>
        <name>substrate</name>
    </ligand>
</feature>
<dbReference type="Proteomes" id="UP000261764">
    <property type="component" value="Chromosome I"/>
</dbReference>
<keyword evidence="9 10" id="KW-0324">Glycolysis</keyword>
<dbReference type="GO" id="GO:0005829">
    <property type="term" value="C:cytosol"/>
    <property type="evidence" value="ECO:0007669"/>
    <property type="project" value="TreeGrafter"/>
</dbReference>
<dbReference type="Pfam" id="PF00162">
    <property type="entry name" value="PGK"/>
    <property type="match status" value="1"/>
</dbReference>
<evidence type="ECO:0000256" key="9">
    <source>
        <dbReference type="ARBA" id="ARBA00023152"/>
    </source>
</evidence>
<dbReference type="PROSITE" id="PS00111">
    <property type="entry name" value="PGLYCERATE_KINASE"/>
    <property type="match status" value="1"/>
</dbReference>
<feature type="binding site" evidence="10 12">
    <location>
        <position position="339"/>
    </location>
    <ligand>
        <name>ATP</name>
        <dbReference type="ChEBI" id="CHEBI:30616"/>
    </ligand>
</feature>
<evidence type="ECO:0000256" key="8">
    <source>
        <dbReference type="ARBA" id="ARBA00022840"/>
    </source>
</evidence>
<evidence type="ECO:0000256" key="6">
    <source>
        <dbReference type="ARBA" id="ARBA00022741"/>
    </source>
</evidence>
<keyword evidence="7 10" id="KW-0418">Kinase</keyword>
<dbReference type="GO" id="GO:0006094">
    <property type="term" value="P:gluconeogenesis"/>
    <property type="evidence" value="ECO:0007669"/>
    <property type="project" value="TreeGrafter"/>
</dbReference>
<feature type="binding site" evidence="10 11">
    <location>
        <begin position="23"/>
        <end position="25"/>
    </location>
    <ligand>
        <name>substrate</name>
    </ligand>
</feature>
<comment type="similarity">
    <text evidence="10 13">Belongs to the phosphoglycerate kinase family.</text>
</comment>
<dbReference type="HAMAP" id="MF_00145">
    <property type="entry name" value="Phosphoglyc_kinase"/>
    <property type="match status" value="1"/>
</dbReference>
<dbReference type="KEGG" id="mamp:MAMA39_02080"/>
<dbReference type="UniPathway" id="UPA00109">
    <property type="reaction ID" value="UER00185"/>
</dbReference>
<comment type="pathway">
    <text evidence="2 10">Carbohydrate degradation; glycolysis; pyruvate from D-glyceraldehyde 3-phosphate: step 2/5.</text>
</comment>
<dbReference type="RefSeq" id="WP_343251675.1">
    <property type="nucleotide sequence ID" value="NZ_HG937516.1"/>
</dbReference>
<evidence type="ECO:0000256" key="4">
    <source>
        <dbReference type="ARBA" id="ARBA00016471"/>
    </source>
</evidence>
<evidence type="ECO:0000256" key="3">
    <source>
        <dbReference type="ARBA" id="ARBA00013061"/>
    </source>
</evidence>
<feature type="binding site" evidence="11">
    <location>
        <position position="124"/>
    </location>
    <ligand>
        <name>(2R)-3-phosphoglycerate</name>
        <dbReference type="ChEBI" id="CHEBI:58272"/>
    </ligand>
</feature>
<dbReference type="AlphaFoldDB" id="A0A292IHC5"/>
<evidence type="ECO:0000313" key="15">
    <source>
        <dbReference type="Proteomes" id="UP000261764"/>
    </source>
</evidence>
<evidence type="ECO:0000256" key="5">
    <source>
        <dbReference type="ARBA" id="ARBA00022679"/>
    </source>
</evidence>
<feature type="binding site" evidence="10">
    <location>
        <position position="38"/>
    </location>
    <ligand>
        <name>substrate</name>
    </ligand>
</feature>
<keyword evidence="6 10" id="KW-0547">Nucleotide-binding</keyword>
<dbReference type="GO" id="GO:0004618">
    <property type="term" value="F:phosphoglycerate kinase activity"/>
    <property type="evidence" value="ECO:0007669"/>
    <property type="project" value="UniProtKB-UniRule"/>
</dbReference>
<reference evidence="14 15" key="1">
    <citation type="journal article" date="2015" name="Clin. Infect. Dis.">
        <title>Genomic Investigations unmask Mycoplasma amphoriforme, a new respiratory pathogen.</title>
        <authorList>
            <person name="Gillespie S.H."/>
            <person name="Ling C.L."/>
            <person name="Oravcova K."/>
            <person name="Pinheiro M."/>
            <person name="Wells L."/>
            <person name="Bryant J.M."/>
            <person name="McHugh T.D."/>
            <person name="Bebear C."/>
            <person name="Webster D."/>
            <person name="Harris S.R."/>
            <person name="Seth-Smith H.M."/>
            <person name="Thomson N.R."/>
        </authorList>
    </citation>
    <scope>NUCLEOTIDE SEQUENCE [LARGE SCALE GENOMIC DNA]</scope>
    <source>
        <strain evidence="14 15">A39</strain>
    </source>
</reference>
<sequence>MLYNKKTLMQTNVEHKTVVVRLDLNVPMKDGKVTDFERIDGALPTLKYLIDKKCKIIVLSHLSRIKTLEDKTKGKKSLAPVVSALQERLGSVKIIFSEENTGSSVQQVAKNLQPTEILVLENTRYNDVDDTGNVVKKESKNDPDLGRFWASLGEVFVNDAFGTVHRAHASNVGIAKNMADSCIGFLVEKELTNLQKVTVNQKRPFVVLLGGAKVSDKLGVITKLLEIADHVLIGGGMVNTFLKAQGIDIGKSDYEPDLLETAKDLLAKDHHHKLVLAIDQMIAPTFADVPGKIRNVDESLGEFSDYLSLDIGPKTIELFKTYLQKAQTIFWNGPLGVFEFENFAKATNEIAQFIANLTTQHGVFSVMGGGDIVAAINKTGLGNKVSFMSTGGGASLNLVEGASLPGIDAIADAK</sequence>
<evidence type="ECO:0000256" key="11">
    <source>
        <dbReference type="PIRSR" id="PIRSR000724-1"/>
    </source>
</evidence>